<protein>
    <recommendedName>
        <fullName evidence="4">Bifunctional glucose-6-phosphate/mannose-6-phosphate isomerase C-terminal domain-containing protein</fullName>
    </recommendedName>
</protein>
<dbReference type="SUPFAM" id="SSF53697">
    <property type="entry name" value="SIS domain"/>
    <property type="match status" value="1"/>
</dbReference>
<evidence type="ECO:0000256" key="3">
    <source>
        <dbReference type="SAM" id="Coils"/>
    </source>
</evidence>
<dbReference type="InterPro" id="IPR046348">
    <property type="entry name" value="SIS_dom_sf"/>
</dbReference>
<evidence type="ECO:0000313" key="5">
    <source>
        <dbReference type="EMBL" id="OGZ04393.1"/>
    </source>
</evidence>
<organism evidence="5 6">
    <name type="scientific">Candidatus Liptonbacteria bacterium RIFOXYC1_FULL_36_8</name>
    <dbReference type="NCBI Taxonomy" id="1798655"/>
    <lineage>
        <taxon>Bacteria</taxon>
        <taxon>Candidatus Liptoniibacteriota</taxon>
    </lineage>
</organism>
<dbReference type="GO" id="GO:1901135">
    <property type="term" value="P:carbohydrate derivative metabolic process"/>
    <property type="evidence" value="ECO:0007669"/>
    <property type="project" value="InterPro"/>
</dbReference>
<dbReference type="GO" id="GO:0004347">
    <property type="term" value="F:glucose-6-phosphate isomerase activity"/>
    <property type="evidence" value="ECO:0007669"/>
    <property type="project" value="InterPro"/>
</dbReference>
<dbReference type="InterPro" id="IPR019490">
    <property type="entry name" value="Glu6P/Mann6P_isomerase_C"/>
</dbReference>
<gene>
    <name evidence="5" type="ORF">A2430_01770</name>
</gene>
<keyword evidence="3" id="KW-0175">Coiled coil</keyword>
<reference evidence="5 6" key="1">
    <citation type="journal article" date="2016" name="Nat. Commun.">
        <title>Thousands of microbial genomes shed light on interconnected biogeochemical processes in an aquifer system.</title>
        <authorList>
            <person name="Anantharaman K."/>
            <person name="Brown C.T."/>
            <person name="Hug L.A."/>
            <person name="Sharon I."/>
            <person name="Castelle C.J."/>
            <person name="Probst A.J."/>
            <person name="Thomas B.C."/>
            <person name="Singh A."/>
            <person name="Wilkins M.J."/>
            <person name="Karaoz U."/>
            <person name="Brodie E.L."/>
            <person name="Williams K.H."/>
            <person name="Hubbard S.S."/>
            <person name="Banfield J.F."/>
        </authorList>
    </citation>
    <scope>NUCLEOTIDE SEQUENCE [LARGE SCALE GENOMIC DNA]</scope>
</reference>
<dbReference type="GO" id="GO:0004476">
    <property type="term" value="F:mannose-6-phosphate isomerase activity"/>
    <property type="evidence" value="ECO:0007669"/>
    <property type="project" value="InterPro"/>
</dbReference>
<feature type="coiled-coil region" evidence="3">
    <location>
        <begin position="137"/>
        <end position="167"/>
    </location>
</feature>
<evidence type="ECO:0000259" key="4">
    <source>
        <dbReference type="Pfam" id="PF10432"/>
    </source>
</evidence>
<feature type="domain" description="Bifunctional glucose-6-phosphate/mannose-6-phosphate isomerase C-terminal" evidence="4">
    <location>
        <begin position="169"/>
        <end position="317"/>
    </location>
</feature>
<evidence type="ECO:0000256" key="2">
    <source>
        <dbReference type="ARBA" id="ARBA00023235"/>
    </source>
</evidence>
<name>A0A1G2CSN4_9BACT</name>
<evidence type="ECO:0000256" key="1">
    <source>
        <dbReference type="ARBA" id="ARBA00010523"/>
    </source>
</evidence>
<keyword evidence="2" id="KW-0413">Isomerase</keyword>
<dbReference type="GO" id="GO:0005975">
    <property type="term" value="P:carbohydrate metabolic process"/>
    <property type="evidence" value="ECO:0007669"/>
    <property type="project" value="InterPro"/>
</dbReference>
<comment type="similarity">
    <text evidence="1">Belongs to the PGI/PMI family.</text>
</comment>
<evidence type="ECO:0000313" key="6">
    <source>
        <dbReference type="Proteomes" id="UP000177246"/>
    </source>
</evidence>
<dbReference type="GO" id="GO:0097367">
    <property type="term" value="F:carbohydrate derivative binding"/>
    <property type="evidence" value="ECO:0007669"/>
    <property type="project" value="InterPro"/>
</dbReference>
<dbReference type="CDD" id="cd05637">
    <property type="entry name" value="SIS_PGI_PMI_2"/>
    <property type="match status" value="1"/>
</dbReference>
<dbReference type="Pfam" id="PF10432">
    <property type="entry name" value="bact-PGI_C"/>
    <property type="match status" value="1"/>
</dbReference>
<sequence>MREYILGLPEQFKFRPEVINRGKLKKSEKFMAAGMGGSHLAAGMIKTVNPFIDLLVHRDYGLPRVPDYFLKEGLLVASSYSGNTEETLNVFEKGLEQKLNLAAISSGGKLLEEAEKEGVPFIKIKSGLPARMAVGYSVKAFLKLAFLEEEAEKAEEAAEKVKANSLESAGKNLADFLSGGTAVIYASGVNFPLAYYFKIHLNETAKMPAFCNFFPELNHNEMASFLSGRKNGEKFRFVFLADEKDVEKIRKRMKVTKRFLEEAGIEVKIIELLAEKNGWEKIIHATVLASWTALFLAEREGFSPLDVFKIEKFKEEIR</sequence>
<comment type="caution">
    <text evidence="5">The sequence shown here is derived from an EMBL/GenBank/DDBJ whole genome shotgun (WGS) entry which is preliminary data.</text>
</comment>
<proteinExistence type="inferred from homology"/>
<accession>A0A1G2CSN4</accession>
<dbReference type="AlphaFoldDB" id="A0A1G2CSN4"/>
<dbReference type="Proteomes" id="UP000177246">
    <property type="component" value="Unassembled WGS sequence"/>
</dbReference>
<dbReference type="EMBL" id="MHLF01000002">
    <property type="protein sequence ID" value="OGZ04393.1"/>
    <property type="molecule type" value="Genomic_DNA"/>
</dbReference>
<dbReference type="Gene3D" id="3.40.50.10490">
    <property type="entry name" value="Glucose-6-phosphate isomerase like protein, domain 1"/>
    <property type="match status" value="2"/>
</dbReference>